<sequence>MRSNTHMGKLHMVTFLLLIVGGLNWLLQGVFGWEIGAFLPGGMAGLSARVIYILVGLSAVVEIIGHKSTCKQCNAMPASPIAPTV</sequence>
<dbReference type="Proteomes" id="UP000177811">
    <property type="component" value="Unassembled WGS sequence"/>
</dbReference>
<reference evidence="2 3" key="1">
    <citation type="journal article" date="2016" name="Nat. Commun.">
        <title>Thousands of microbial genomes shed light on interconnected biogeochemical processes in an aquifer system.</title>
        <authorList>
            <person name="Anantharaman K."/>
            <person name="Brown C.T."/>
            <person name="Hug L.A."/>
            <person name="Sharon I."/>
            <person name="Castelle C.J."/>
            <person name="Probst A.J."/>
            <person name="Thomas B.C."/>
            <person name="Singh A."/>
            <person name="Wilkins M.J."/>
            <person name="Karaoz U."/>
            <person name="Brodie E.L."/>
            <person name="Williams K.H."/>
            <person name="Hubbard S.S."/>
            <person name="Banfield J.F."/>
        </authorList>
    </citation>
    <scope>NUCLEOTIDE SEQUENCE [LARGE SCALE GENOMIC DNA]</scope>
</reference>
<gene>
    <name evidence="2" type="ORF">A3C16_02580</name>
</gene>
<evidence type="ECO:0000313" key="2">
    <source>
        <dbReference type="EMBL" id="OHA01619.1"/>
    </source>
</evidence>
<dbReference type="Pfam" id="PF04070">
    <property type="entry name" value="DUF378"/>
    <property type="match status" value="1"/>
</dbReference>
<evidence type="ECO:0000313" key="3">
    <source>
        <dbReference type="Proteomes" id="UP000177811"/>
    </source>
</evidence>
<keyword evidence="1" id="KW-0472">Membrane</keyword>
<dbReference type="EMBL" id="MHQL01000058">
    <property type="protein sequence ID" value="OHA01619.1"/>
    <property type="molecule type" value="Genomic_DNA"/>
</dbReference>
<dbReference type="InterPro" id="IPR007211">
    <property type="entry name" value="DUF378"/>
</dbReference>
<feature type="transmembrane region" description="Helical" evidence="1">
    <location>
        <begin position="37"/>
        <end position="61"/>
    </location>
</feature>
<proteinExistence type="predicted"/>
<dbReference type="PANTHER" id="PTHR37304">
    <property type="entry name" value="MEMBRANE PROTEIN-RELATED"/>
    <property type="match status" value="1"/>
</dbReference>
<organism evidence="2 3">
    <name type="scientific">Candidatus Sungbacteria bacterium RIFCSPHIGHO2_02_FULL_51_29</name>
    <dbReference type="NCBI Taxonomy" id="1802273"/>
    <lineage>
        <taxon>Bacteria</taxon>
        <taxon>Candidatus Sungiibacteriota</taxon>
    </lineage>
</organism>
<comment type="caution">
    <text evidence="2">The sequence shown here is derived from an EMBL/GenBank/DDBJ whole genome shotgun (WGS) entry which is preliminary data.</text>
</comment>
<dbReference type="AlphaFoldDB" id="A0A1G2KTA6"/>
<keyword evidence="1" id="KW-0812">Transmembrane</keyword>
<name>A0A1G2KTA6_9BACT</name>
<dbReference type="PANTHER" id="PTHR37304:SF1">
    <property type="entry name" value="MEMBRANE PROTEIN"/>
    <property type="match status" value="1"/>
</dbReference>
<evidence type="ECO:0008006" key="4">
    <source>
        <dbReference type="Google" id="ProtNLM"/>
    </source>
</evidence>
<keyword evidence="1" id="KW-1133">Transmembrane helix</keyword>
<evidence type="ECO:0000256" key="1">
    <source>
        <dbReference type="SAM" id="Phobius"/>
    </source>
</evidence>
<feature type="transmembrane region" description="Helical" evidence="1">
    <location>
        <begin position="12"/>
        <end position="31"/>
    </location>
</feature>
<accession>A0A1G2KTA6</accession>
<protein>
    <recommendedName>
        <fullName evidence="4">DUF378 domain-containing protein</fullName>
    </recommendedName>
</protein>